<comment type="subcellular location">
    <subcellularLocation>
        <location evidence="1">Endomembrane system</location>
    </subcellularLocation>
</comment>
<sequence length="400" mass="45306">MLTTSRQPFCFLNWKPPFAGQLPASPQHHSIAKDFVPKASGGLWGCMGPERNSTVQHFTRTMTESRQSMEMLSLILDLYFDQNGLKSQTLVTCVTPGVIQRWELLQAPKFSGETGIKQDLKQWRKLNSKLNDVTSCLSGMLAELNRLQKMAPSTSIRDIEVNVKKLKEMQKTFNSHKCLMISINLSRQQFLRGDSAELQELQKALNSANQSWNRACSGLESWERRLRSTLLECQVRRRQSASSLKVRDSRYRGFDPAPLCHSGALQEELSWRQQQVSALQQVSSPLLLEASGEDSLEAKEKVHVVGNQLHRMRLKVSAALRSLQGRLVGSAPPHPLHLSYSHETSEQIMFKAAAGILQRMKTNFNSLQFSEKSCLTLDHCSTRQTNGKPKRHIYLLSLYL</sequence>
<name>A0A8C7WTP7_9TELE</name>
<dbReference type="Proteomes" id="UP000694383">
    <property type="component" value="Unplaced"/>
</dbReference>
<evidence type="ECO:0000256" key="1">
    <source>
        <dbReference type="ARBA" id="ARBA00004308"/>
    </source>
</evidence>
<accession>A0A8C7WTP7</accession>
<reference evidence="5" key="1">
    <citation type="submission" date="2025-08" db="UniProtKB">
        <authorList>
            <consortium name="Ensembl"/>
        </authorList>
    </citation>
    <scope>IDENTIFICATION</scope>
</reference>
<proteinExistence type="predicted"/>
<dbReference type="PANTHER" id="PTHR14514">
    <property type="entry name" value="PKA ANCHORING PROTEIN"/>
    <property type="match status" value="1"/>
</dbReference>
<dbReference type="SUPFAM" id="SSF46966">
    <property type="entry name" value="Spectrin repeat"/>
    <property type="match status" value="1"/>
</dbReference>
<keyword evidence="2" id="KW-0597">Phosphoprotein</keyword>
<keyword evidence="4" id="KW-0472">Membrane</keyword>
<dbReference type="PANTHER" id="PTHR14514:SF4">
    <property type="entry name" value="NESPRIN-2"/>
    <property type="match status" value="1"/>
</dbReference>
<evidence type="ECO:0000313" key="6">
    <source>
        <dbReference type="Proteomes" id="UP000694383"/>
    </source>
</evidence>
<dbReference type="Ensembl" id="ENSOSIT00000003448.1">
    <property type="protein sequence ID" value="ENSOSIP00000003207.1"/>
    <property type="gene ID" value="ENSOSIG00000002099.1"/>
</dbReference>
<dbReference type="GeneTree" id="ENSGT00940000154656"/>
<dbReference type="Gene3D" id="1.20.58.60">
    <property type="match status" value="1"/>
</dbReference>
<evidence type="ECO:0000256" key="4">
    <source>
        <dbReference type="ARBA" id="ARBA00023136"/>
    </source>
</evidence>
<evidence type="ECO:0000256" key="2">
    <source>
        <dbReference type="ARBA" id="ARBA00022553"/>
    </source>
</evidence>
<evidence type="ECO:0000256" key="3">
    <source>
        <dbReference type="ARBA" id="ARBA00022737"/>
    </source>
</evidence>
<protein>
    <submittedName>
        <fullName evidence="5">Uncharacterized protein</fullName>
    </submittedName>
</protein>
<evidence type="ECO:0000313" key="5">
    <source>
        <dbReference type="Ensembl" id="ENSOSIP00000003207.1"/>
    </source>
</evidence>
<dbReference type="AlphaFoldDB" id="A0A8C7WTP7"/>
<keyword evidence="6" id="KW-1185">Reference proteome</keyword>
<organism evidence="5 6">
    <name type="scientific">Oryzias sinensis</name>
    <name type="common">Chinese medaka</name>
    <dbReference type="NCBI Taxonomy" id="183150"/>
    <lineage>
        <taxon>Eukaryota</taxon>
        <taxon>Metazoa</taxon>
        <taxon>Chordata</taxon>
        <taxon>Craniata</taxon>
        <taxon>Vertebrata</taxon>
        <taxon>Euteleostomi</taxon>
        <taxon>Actinopterygii</taxon>
        <taxon>Neopterygii</taxon>
        <taxon>Teleostei</taxon>
        <taxon>Neoteleostei</taxon>
        <taxon>Acanthomorphata</taxon>
        <taxon>Ovalentaria</taxon>
        <taxon>Atherinomorphae</taxon>
        <taxon>Beloniformes</taxon>
        <taxon>Adrianichthyidae</taxon>
        <taxon>Oryziinae</taxon>
        <taxon>Oryzias</taxon>
    </lineage>
</organism>
<keyword evidence="3" id="KW-0677">Repeat</keyword>
<reference evidence="5" key="2">
    <citation type="submission" date="2025-09" db="UniProtKB">
        <authorList>
            <consortium name="Ensembl"/>
        </authorList>
    </citation>
    <scope>IDENTIFICATION</scope>
</reference>